<name>X6M676_RETFI</name>
<reference evidence="1 2" key="1">
    <citation type="journal article" date="2013" name="Curr. Biol.">
        <title>The Genome of the Foraminiferan Reticulomyxa filosa.</title>
        <authorList>
            <person name="Glockner G."/>
            <person name="Hulsmann N."/>
            <person name="Schleicher M."/>
            <person name="Noegel A.A."/>
            <person name="Eichinger L."/>
            <person name="Gallinger C."/>
            <person name="Pawlowski J."/>
            <person name="Sierra R."/>
            <person name="Euteneuer U."/>
            <person name="Pillet L."/>
            <person name="Moustafa A."/>
            <person name="Platzer M."/>
            <person name="Groth M."/>
            <person name="Szafranski K."/>
            <person name="Schliwa M."/>
        </authorList>
    </citation>
    <scope>NUCLEOTIDE SEQUENCE [LARGE SCALE GENOMIC DNA]</scope>
</reference>
<gene>
    <name evidence="1" type="ORF">RFI_28423</name>
</gene>
<organism evidence="1 2">
    <name type="scientific">Reticulomyxa filosa</name>
    <dbReference type="NCBI Taxonomy" id="46433"/>
    <lineage>
        <taxon>Eukaryota</taxon>
        <taxon>Sar</taxon>
        <taxon>Rhizaria</taxon>
        <taxon>Retaria</taxon>
        <taxon>Foraminifera</taxon>
        <taxon>Monothalamids</taxon>
        <taxon>Reticulomyxidae</taxon>
        <taxon>Reticulomyxa</taxon>
    </lineage>
</organism>
<evidence type="ECO:0000313" key="1">
    <source>
        <dbReference type="EMBL" id="ETO08962.1"/>
    </source>
</evidence>
<comment type="caution">
    <text evidence="1">The sequence shown here is derived from an EMBL/GenBank/DDBJ whole genome shotgun (WGS) entry which is preliminary data.</text>
</comment>
<keyword evidence="2" id="KW-1185">Reference proteome</keyword>
<protein>
    <submittedName>
        <fullName evidence="1">Uncharacterized protein</fullName>
    </submittedName>
</protein>
<evidence type="ECO:0000313" key="2">
    <source>
        <dbReference type="Proteomes" id="UP000023152"/>
    </source>
</evidence>
<dbReference type="Proteomes" id="UP000023152">
    <property type="component" value="Unassembled WGS sequence"/>
</dbReference>
<dbReference type="EMBL" id="ASPP01024504">
    <property type="protein sequence ID" value="ETO08962.1"/>
    <property type="molecule type" value="Genomic_DNA"/>
</dbReference>
<sequence length="218" mass="24921">MYPVSIKPGKTTIDLNFHPDFQLYRGYNDSVGLHISFKQFQKKKGILRGSILFSKPNGELFTVVGVYPYQSRDYEIRPTDTWNFALVLNDLNDLSKDLTIKFSHYNFMQNTTLAPFNRTNIPVFVYGQVASVGAWDEYENAASPPPISPACIESGMCGAPQETVFVPHGSTDLRIGEFPLAYTMEKKSKRLQLRLKYLLPFFNLSKKNDEDQKQMDKN</sequence>
<proteinExistence type="predicted"/>
<accession>X6M676</accession>
<dbReference type="AlphaFoldDB" id="X6M676"/>